<dbReference type="InterPro" id="IPR001715">
    <property type="entry name" value="CH_dom"/>
</dbReference>
<dbReference type="GO" id="GO:0008017">
    <property type="term" value="F:microtubule binding"/>
    <property type="evidence" value="ECO:0007669"/>
    <property type="project" value="TreeGrafter"/>
</dbReference>
<dbReference type="InterPro" id="IPR052111">
    <property type="entry name" value="Spermatogenesis_Ciliary_MAP"/>
</dbReference>
<name>A0AAD5XU14_9FUNG</name>
<dbReference type="EMBL" id="JADGJQ010000001">
    <property type="protein sequence ID" value="KAJ3185412.1"/>
    <property type="molecule type" value="Genomic_DNA"/>
</dbReference>
<keyword evidence="2" id="KW-0282">Flagellum</keyword>
<gene>
    <name evidence="2" type="primary">SPEF1</name>
    <name evidence="2" type="ORF">HDU87_000031</name>
</gene>
<keyword evidence="2" id="KW-0969">Cilium</keyword>
<sequence>MSTSDPAAPASDYDELYAWIDEIPLSRPKKNIQRDFSDGVAAAEVIAHFLPKFVDLHNYPPANGSAQKIYNWNTLNQKVLRKLNCHLSDTAIEAIVNKQPGRIEEFLGELRTKINGHIIERRRSREHSVHSRLSMYALAHPSEHAFDDPSGFNYQQQYPYMNPALVPPSHRGSMQYPVPPGVGAAYPFIAAAHGESGVAGGGGAGGTRELTAELQETVGILQVKARKLEELLALKDARIDELELRLKSHGLL</sequence>
<dbReference type="FunFam" id="1.10.418.10:FF:000059">
    <property type="entry name" value="RIKEN cDNA 6430531B16 gene"/>
    <property type="match status" value="1"/>
</dbReference>
<keyword evidence="3" id="KW-1185">Reference proteome</keyword>
<dbReference type="InterPro" id="IPR010441">
    <property type="entry name" value="CH_2"/>
</dbReference>
<dbReference type="InterPro" id="IPR036872">
    <property type="entry name" value="CH_dom_sf"/>
</dbReference>
<dbReference type="GO" id="GO:0051493">
    <property type="term" value="P:regulation of cytoskeleton organization"/>
    <property type="evidence" value="ECO:0007669"/>
    <property type="project" value="TreeGrafter"/>
</dbReference>
<dbReference type="Proteomes" id="UP001212152">
    <property type="component" value="Unassembled WGS sequence"/>
</dbReference>
<accession>A0AAD5XU14</accession>
<dbReference type="Gene3D" id="1.10.418.10">
    <property type="entry name" value="Calponin-like domain"/>
    <property type="match status" value="1"/>
</dbReference>
<organism evidence="2 3">
    <name type="scientific">Geranomyces variabilis</name>
    <dbReference type="NCBI Taxonomy" id="109894"/>
    <lineage>
        <taxon>Eukaryota</taxon>
        <taxon>Fungi</taxon>
        <taxon>Fungi incertae sedis</taxon>
        <taxon>Chytridiomycota</taxon>
        <taxon>Chytridiomycota incertae sedis</taxon>
        <taxon>Chytridiomycetes</taxon>
        <taxon>Spizellomycetales</taxon>
        <taxon>Powellomycetaceae</taxon>
        <taxon>Geranomyces</taxon>
    </lineage>
</organism>
<dbReference type="PANTHER" id="PTHR12509:SF9">
    <property type="entry name" value="SPERM FLAGELLAR PROTEIN 1 ISOFORM X1"/>
    <property type="match status" value="1"/>
</dbReference>
<keyword evidence="2" id="KW-0966">Cell projection</keyword>
<dbReference type="AlphaFoldDB" id="A0AAD5XU14"/>
<protein>
    <submittedName>
        <fullName evidence="2">Sperm flagellar protein 1</fullName>
    </submittedName>
</protein>
<proteinExistence type="predicted"/>
<comment type="caution">
    <text evidence="2">The sequence shown here is derived from an EMBL/GenBank/DDBJ whole genome shotgun (WGS) entry which is preliminary data.</text>
</comment>
<dbReference type="GO" id="GO:0005930">
    <property type="term" value="C:axoneme"/>
    <property type="evidence" value="ECO:0007669"/>
    <property type="project" value="TreeGrafter"/>
</dbReference>
<evidence type="ECO:0000313" key="2">
    <source>
        <dbReference type="EMBL" id="KAJ3185412.1"/>
    </source>
</evidence>
<dbReference type="Pfam" id="PF06294">
    <property type="entry name" value="CH_2"/>
    <property type="match status" value="1"/>
</dbReference>
<dbReference type="PROSITE" id="PS50021">
    <property type="entry name" value="CH"/>
    <property type="match status" value="1"/>
</dbReference>
<evidence type="ECO:0000313" key="3">
    <source>
        <dbReference type="Proteomes" id="UP001212152"/>
    </source>
</evidence>
<dbReference type="PANTHER" id="PTHR12509">
    <property type="entry name" value="SPERMATOGENESIS-ASSOCIATED 4-RELATED"/>
    <property type="match status" value="1"/>
</dbReference>
<feature type="domain" description="Calponin-homology (CH)" evidence="1">
    <location>
        <begin position="10"/>
        <end position="115"/>
    </location>
</feature>
<evidence type="ECO:0000259" key="1">
    <source>
        <dbReference type="PROSITE" id="PS50021"/>
    </source>
</evidence>
<dbReference type="SUPFAM" id="SSF47576">
    <property type="entry name" value="Calponin-homology domain, CH-domain"/>
    <property type="match status" value="1"/>
</dbReference>
<reference evidence="2" key="1">
    <citation type="submission" date="2020-05" db="EMBL/GenBank/DDBJ databases">
        <title>Phylogenomic resolution of chytrid fungi.</title>
        <authorList>
            <person name="Stajich J.E."/>
            <person name="Amses K."/>
            <person name="Simmons R."/>
            <person name="Seto K."/>
            <person name="Myers J."/>
            <person name="Bonds A."/>
            <person name="Quandt C.A."/>
            <person name="Barry K."/>
            <person name="Liu P."/>
            <person name="Grigoriev I."/>
            <person name="Longcore J.E."/>
            <person name="James T.Y."/>
        </authorList>
    </citation>
    <scope>NUCLEOTIDE SEQUENCE</scope>
    <source>
        <strain evidence="2">JEL0379</strain>
    </source>
</reference>